<protein>
    <submittedName>
        <fullName evidence="1">Uncharacterized protein</fullName>
    </submittedName>
</protein>
<dbReference type="STRING" id="231916.A0A409X6D3"/>
<proteinExistence type="predicted"/>
<name>A0A409X6D3_9AGAR</name>
<comment type="caution">
    <text evidence="1">The sequence shown here is derived from an EMBL/GenBank/DDBJ whole genome shotgun (WGS) entry which is preliminary data.</text>
</comment>
<feature type="non-terminal residue" evidence="1">
    <location>
        <position position="192"/>
    </location>
</feature>
<dbReference type="OrthoDB" id="17644at2759"/>
<dbReference type="EMBL" id="NHYE01004106">
    <property type="protein sequence ID" value="PPQ86290.1"/>
    <property type="molecule type" value="Genomic_DNA"/>
</dbReference>
<evidence type="ECO:0000313" key="2">
    <source>
        <dbReference type="Proteomes" id="UP000284706"/>
    </source>
</evidence>
<evidence type="ECO:0000313" key="1">
    <source>
        <dbReference type="EMBL" id="PPQ86290.1"/>
    </source>
</evidence>
<dbReference type="AlphaFoldDB" id="A0A409X6D3"/>
<sequence>MPAGDNINLIPPPIEDIVKAGQTISSTVSPADNSLAIYITQPDSLPIHANEARDEEQHVYFANSDAVPSERRENLMKSAAKREEGWVQSEECLTMIRKLAIDYATFIKDAWVQASFLKKPTSGPHEPSQFNSDHYRSVYTCFSLFVVLYLPEPGYEHAPIADDLMEWLNTNFIEPSTEEGVHLSALDKPWED</sequence>
<gene>
    <name evidence="1" type="ORF">CVT26_004556</name>
</gene>
<accession>A0A409X6D3</accession>
<dbReference type="Proteomes" id="UP000284706">
    <property type="component" value="Unassembled WGS sequence"/>
</dbReference>
<keyword evidence="2" id="KW-1185">Reference proteome</keyword>
<organism evidence="1 2">
    <name type="scientific">Gymnopilus dilepis</name>
    <dbReference type="NCBI Taxonomy" id="231916"/>
    <lineage>
        <taxon>Eukaryota</taxon>
        <taxon>Fungi</taxon>
        <taxon>Dikarya</taxon>
        <taxon>Basidiomycota</taxon>
        <taxon>Agaricomycotina</taxon>
        <taxon>Agaricomycetes</taxon>
        <taxon>Agaricomycetidae</taxon>
        <taxon>Agaricales</taxon>
        <taxon>Agaricineae</taxon>
        <taxon>Hymenogastraceae</taxon>
        <taxon>Gymnopilus</taxon>
    </lineage>
</organism>
<dbReference type="InParanoid" id="A0A409X6D3"/>
<reference evidence="1 2" key="1">
    <citation type="journal article" date="2018" name="Evol. Lett.">
        <title>Horizontal gene cluster transfer increased hallucinogenic mushroom diversity.</title>
        <authorList>
            <person name="Reynolds H.T."/>
            <person name="Vijayakumar V."/>
            <person name="Gluck-Thaler E."/>
            <person name="Korotkin H.B."/>
            <person name="Matheny P.B."/>
            <person name="Slot J.C."/>
        </authorList>
    </citation>
    <scope>NUCLEOTIDE SEQUENCE [LARGE SCALE GENOMIC DNA]</scope>
    <source>
        <strain evidence="1 2">SRW20</strain>
    </source>
</reference>